<dbReference type="InterPro" id="IPR014710">
    <property type="entry name" value="RmlC-like_jellyroll"/>
</dbReference>
<proteinExistence type="predicted"/>
<feature type="region of interest" description="Disordered" evidence="2">
    <location>
        <begin position="111"/>
        <end position="148"/>
    </location>
</feature>
<name>A0ABD6DUS8_9EURY</name>
<dbReference type="PANTHER" id="PTHR35848">
    <property type="entry name" value="OXALATE-BINDING PROTEIN"/>
    <property type="match status" value="1"/>
</dbReference>
<dbReference type="Gene3D" id="2.60.120.10">
    <property type="entry name" value="Jelly Rolls"/>
    <property type="match status" value="1"/>
</dbReference>
<protein>
    <submittedName>
        <fullName evidence="4">Cupin domain-containing protein</fullName>
    </submittedName>
</protein>
<dbReference type="GO" id="GO:0046872">
    <property type="term" value="F:metal ion binding"/>
    <property type="evidence" value="ECO:0007669"/>
    <property type="project" value="UniProtKB-KW"/>
</dbReference>
<dbReference type="PANTHER" id="PTHR35848:SF9">
    <property type="entry name" value="SLL1358 PROTEIN"/>
    <property type="match status" value="1"/>
</dbReference>
<evidence type="ECO:0000256" key="2">
    <source>
        <dbReference type="SAM" id="MobiDB-lite"/>
    </source>
</evidence>
<dbReference type="RefSeq" id="WP_256306999.1">
    <property type="nucleotide sequence ID" value="NZ_JANHAW010000001.1"/>
</dbReference>
<dbReference type="AlphaFoldDB" id="A0ABD6DUS8"/>
<dbReference type="Pfam" id="PF07883">
    <property type="entry name" value="Cupin_2"/>
    <property type="match status" value="1"/>
</dbReference>
<evidence type="ECO:0000313" key="4">
    <source>
        <dbReference type="EMBL" id="MFD1685074.1"/>
    </source>
</evidence>
<feature type="domain" description="Cupin type-2" evidence="3">
    <location>
        <begin position="38"/>
        <end position="107"/>
    </location>
</feature>
<evidence type="ECO:0000259" key="3">
    <source>
        <dbReference type="Pfam" id="PF07883"/>
    </source>
</evidence>
<dbReference type="SUPFAM" id="SSF51182">
    <property type="entry name" value="RmlC-like cupins"/>
    <property type="match status" value="1"/>
</dbReference>
<dbReference type="CDD" id="cd02208">
    <property type="entry name" value="cupin_RmlC-like"/>
    <property type="match status" value="1"/>
</dbReference>
<gene>
    <name evidence="4" type="ORF">ACFSAS_05545</name>
</gene>
<reference evidence="4 5" key="1">
    <citation type="journal article" date="2019" name="Int. J. Syst. Evol. Microbiol.">
        <title>The Global Catalogue of Microorganisms (GCM) 10K type strain sequencing project: providing services to taxonomists for standard genome sequencing and annotation.</title>
        <authorList>
            <consortium name="The Broad Institute Genomics Platform"/>
            <consortium name="The Broad Institute Genome Sequencing Center for Infectious Disease"/>
            <person name="Wu L."/>
            <person name="Ma J."/>
        </authorList>
    </citation>
    <scope>NUCLEOTIDE SEQUENCE [LARGE SCALE GENOMIC DNA]</scope>
    <source>
        <strain evidence="4 5">CGMCC 1.10387</strain>
    </source>
</reference>
<evidence type="ECO:0000313" key="5">
    <source>
        <dbReference type="Proteomes" id="UP001597092"/>
    </source>
</evidence>
<dbReference type="EMBL" id="JBHUDP010000002">
    <property type="protein sequence ID" value="MFD1685074.1"/>
    <property type="molecule type" value="Genomic_DNA"/>
</dbReference>
<organism evidence="4 5">
    <name type="scientific">Halobellus litoreus</name>
    <dbReference type="NCBI Taxonomy" id="755310"/>
    <lineage>
        <taxon>Archaea</taxon>
        <taxon>Methanobacteriati</taxon>
        <taxon>Methanobacteriota</taxon>
        <taxon>Stenosarchaea group</taxon>
        <taxon>Halobacteria</taxon>
        <taxon>Halobacteriales</taxon>
        <taxon>Haloferacaceae</taxon>
        <taxon>Halobellus</taxon>
    </lineage>
</organism>
<accession>A0ABD6DUS8</accession>
<evidence type="ECO:0000256" key="1">
    <source>
        <dbReference type="ARBA" id="ARBA00022723"/>
    </source>
</evidence>
<feature type="compositionally biased region" description="Acidic residues" evidence="2">
    <location>
        <begin position="117"/>
        <end position="148"/>
    </location>
</feature>
<keyword evidence="5" id="KW-1185">Reference proteome</keyword>
<dbReference type="InterPro" id="IPR011051">
    <property type="entry name" value="RmlC_Cupin_sf"/>
</dbReference>
<sequence>MGYTVVSQSAVSPAEGRPCELRRLSEAAEMSNLAINRFRAEPGEQIPLAYHYHDEQEEAFYVLSGTLHVETPDGTYQVEPESLFTATPGSPHRAYNPTDADEAVEVLAVGAPAVEGDANEYDPDSEETDGGVDTASEEADAESEAGGV</sequence>
<dbReference type="InterPro" id="IPR051610">
    <property type="entry name" value="GPI/OXD"/>
</dbReference>
<comment type="caution">
    <text evidence="4">The sequence shown here is derived from an EMBL/GenBank/DDBJ whole genome shotgun (WGS) entry which is preliminary data.</text>
</comment>
<dbReference type="Proteomes" id="UP001597092">
    <property type="component" value="Unassembled WGS sequence"/>
</dbReference>
<dbReference type="InterPro" id="IPR013096">
    <property type="entry name" value="Cupin_2"/>
</dbReference>
<keyword evidence="1" id="KW-0479">Metal-binding</keyword>